<feature type="domain" description="Glycosyl transferase family 1" evidence="1">
    <location>
        <begin position="189"/>
        <end position="342"/>
    </location>
</feature>
<dbReference type="Gene3D" id="3.40.50.2000">
    <property type="entry name" value="Glycogen Phosphorylase B"/>
    <property type="match status" value="2"/>
</dbReference>
<protein>
    <submittedName>
        <fullName evidence="3">Glycosyl transferase</fullName>
    </submittedName>
</protein>
<dbReference type="AlphaFoldDB" id="A0A176ZCH5"/>
<evidence type="ECO:0000313" key="4">
    <source>
        <dbReference type="Proteomes" id="UP000077173"/>
    </source>
</evidence>
<sequence length="377" mass="40662">MPPSSNQPLRILHAVRAPVGGIFRHILDLANGQVDRGHHVGILADSLTGGERAEKALSELAPRLKLGVHRLAIRREPSPEDFLVWLRMRRLAAKLKPDVMHGHGAKAGAFVRMRRRSDDIIRIYTPHGGSLHYPLNTLKGEFYARLERALMDSTDLCLFESAFARDTYQRIVGTPKGVVHCVFNGVTPEEFEPVVTADDATDLAYVGEFRHIKGADLLVDAVARLHANGKKVTLTLGGDGEETAALKAQVEKLGLTGAIRFAGHVKARYGFSRGRLLVVPSRGDSMPYVVIEAGAAGIPMIAARVGGIPEIFGADSPALFTPSNADAMAEAIAAALADSEATAQRAVSLRERISAQFSQQAMVDGVLAGYRDAFTNH</sequence>
<keyword evidence="3" id="KW-0808">Transferase</keyword>
<dbReference type="EMBL" id="LSEF01000040">
    <property type="protein sequence ID" value="OAF17894.1"/>
    <property type="molecule type" value="Genomic_DNA"/>
</dbReference>
<dbReference type="InterPro" id="IPR028098">
    <property type="entry name" value="Glyco_trans_4-like_N"/>
</dbReference>
<dbReference type="Proteomes" id="UP000077173">
    <property type="component" value="Unassembled WGS sequence"/>
</dbReference>
<dbReference type="PANTHER" id="PTHR45871:SF1">
    <property type="entry name" value="PHOSPHATIDYLINOSITOL N-ACETYLGLUCOSAMINYLTRANSFERASE SUBUNIT A"/>
    <property type="match status" value="1"/>
</dbReference>
<dbReference type="SUPFAM" id="SSF53756">
    <property type="entry name" value="UDP-Glycosyltransferase/glycogen phosphorylase"/>
    <property type="match status" value="1"/>
</dbReference>
<gene>
    <name evidence="3" type="ORF">AXW67_07195</name>
</gene>
<evidence type="ECO:0000259" key="2">
    <source>
        <dbReference type="Pfam" id="PF13579"/>
    </source>
</evidence>
<evidence type="ECO:0000259" key="1">
    <source>
        <dbReference type="Pfam" id="PF00534"/>
    </source>
</evidence>
<dbReference type="RefSeq" id="WP_063678132.1">
    <property type="nucleotide sequence ID" value="NZ_LSEF01000040.1"/>
</dbReference>
<dbReference type="CDD" id="cd03801">
    <property type="entry name" value="GT4_PimA-like"/>
    <property type="match status" value="1"/>
</dbReference>
<dbReference type="Pfam" id="PF13579">
    <property type="entry name" value="Glyco_trans_4_4"/>
    <property type="match status" value="1"/>
</dbReference>
<feature type="domain" description="Glycosyltransferase subfamily 4-like N-terminal" evidence="2">
    <location>
        <begin position="20"/>
        <end position="185"/>
    </location>
</feature>
<dbReference type="GO" id="GO:0016757">
    <property type="term" value="F:glycosyltransferase activity"/>
    <property type="evidence" value="ECO:0007669"/>
    <property type="project" value="UniProtKB-ARBA"/>
</dbReference>
<name>A0A176ZCH5_9BRAD</name>
<dbReference type="InterPro" id="IPR001296">
    <property type="entry name" value="Glyco_trans_1"/>
</dbReference>
<organism evidence="3 4">
    <name type="scientific">Bradyrhizobium neotropicale</name>
    <dbReference type="NCBI Taxonomy" id="1497615"/>
    <lineage>
        <taxon>Bacteria</taxon>
        <taxon>Pseudomonadati</taxon>
        <taxon>Pseudomonadota</taxon>
        <taxon>Alphaproteobacteria</taxon>
        <taxon>Hyphomicrobiales</taxon>
        <taxon>Nitrobacteraceae</taxon>
        <taxon>Bradyrhizobium</taxon>
    </lineage>
</organism>
<accession>A0A176ZCH5</accession>
<evidence type="ECO:0000313" key="3">
    <source>
        <dbReference type="EMBL" id="OAF17894.1"/>
    </source>
</evidence>
<keyword evidence="4" id="KW-1185">Reference proteome</keyword>
<proteinExistence type="predicted"/>
<reference evidence="3 4" key="1">
    <citation type="submission" date="2016-02" db="EMBL/GenBank/DDBJ databases">
        <title>Draft genome sequence of the strain BR 10247T Bradyrhizobium neotropicale isolated from nodules of Centrolobium paraense.</title>
        <authorList>
            <person name="Simoes-Araujo J.L."/>
            <person name="Barauna A.C."/>
            <person name="Silva K."/>
            <person name="Zilli J.E."/>
        </authorList>
    </citation>
    <scope>NUCLEOTIDE SEQUENCE [LARGE SCALE GENOMIC DNA]</scope>
    <source>
        <strain evidence="3 4">BR 10247</strain>
    </source>
</reference>
<dbReference type="PANTHER" id="PTHR45871">
    <property type="entry name" value="N-ACETYLGLUCOSAMINYL-PHOSPHATIDYLINOSITOL BIOSYNTHETIC PROTEIN"/>
    <property type="match status" value="1"/>
</dbReference>
<comment type="caution">
    <text evidence="3">The sequence shown here is derived from an EMBL/GenBank/DDBJ whole genome shotgun (WGS) entry which is preliminary data.</text>
</comment>
<dbReference type="Pfam" id="PF00534">
    <property type="entry name" value="Glycos_transf_1"/>
    <property type="match status" value="1"/>
</dbReference>